<comment type="subunit">
    <text evidence="1">Homodimer.</text>
</comment>
<evidence type="ECO:0000259" key="2">
    <source>
        <dbReference type="Pfam" id="PF01895"/>
    </source>
</evidence>
<keyword evidence="1" id="KW-0592">Phosphate transport</keyword>
<feature type="domain" description="PhoU" evidence="2">
    <location>
        <begin position="121"/>
        <end position="205"/>
    </location>
</feature>
<dbReference type="Proteomes" id="UP001177160">
    <property type="component" value="Unassembled WGS sequence"/>
</dbReference>
<dbReference type="Gene3D" id="1.20.58.220">
    <property type="entry name" value="Phosphate transport system protein phou homolog 2, domain 2"/>
    <property type="match status" value="1"/>
</dbReference>
<comment type="caution">
    <text evidence="3">The sequence shown here is derived from an EMBL/GenBank/DDBJ whole genome shotgun (WGS) entry which is preliminary data.</text>
</comment>
<dbReference type="PANTHER" id="PTHR42930">
    <property type="entry name" value="PHOSPHATE-SPECIFIC TRANSPORT SYSTEM ACCESSORY PROTEIN PHOU"/>
    <property type="match status" value="1"/>
</dbReference>
<comment type="function">
    <text evidence="1">Plays a role in the regulation of phosphate uptake.</text>
</comment>
<protein>
    <recommendedName>
        <fullName evidence="1">Phosphate-specific transport system accessory protein PhoU</fullName>
    </recommendedName>
</protein>
<comment type="similarity">
    <text evidence="1">Belongs to the PhoU family.</text>
</comment>
<keyword evidence="4" id="KW-1185">Reference proteome</keyword>
<dbReference type="NCBIfam" id="TIGR02135">
    <property type="entry name" value="phoU_full"/>
    <property type="match status" value="1"/>
</dbReference>
<feature type="domain" description="PhoU" evidence="2">
    <location>
        <begin position="18"/>
        <end position="104"/>
    </location>
</feature>
<dbReference type="InterPro" id="IPR026022">
    <property type="entry name" value="PhoU_dom"/>
</dbReference>
<dbReference type="InterPro" id="IPR038078">
    <property type="entry name" value="PhoU-like_sf"/>
</dbReference>
<dbReference type="SUPFAM" id="SSF109755">
    <property type="entry name" value="PhoU-like"/>
    <property type="match status" value="1"/>
</dbReference>
<dbReference type="InterPro" id="IPR028366">
    <property type="entry name" value="PhoU"/>
</dbReference>
<dbReference type="Pfam" id="PF01895">
    <property type="entry name" value="PhoU"/>
    <property type="match status" value="2"/>
</dbReference>
<accession>A0ABT2Y8B4</accession>
<keyword evidence="1" id="KW-0813">Transport</keyword>
<evidence type="ECO:0000313" key="3">
    <source>
        <dbReference type="EMBL" id="MCV2232742.1"/>
    </source>
</evidence>
<evidence type="ECO:0000313" key="4">
    <source>
        <dbReference type="Proteomes" id="UP001177160"/>
    </source>
</evidence>
<dbReference type="PANTHER" id="PTHR42930:SF3">
    <property type="entry name" value="PHOSPHATE-SPECIFIC TRANSPORT SYSTEM ACCESSORY PROTEIN PHOU"/>
    <property type="match status" value="1"/>
</dbReference>
<dbReference type="RefSeq" id="WP_263608931.1">
    <property type="nucleotide sequence ID" value="NZ_JAOVQM010000009.1"/>
</dbReference>
<dbReference type="EMBL" id="JAOVQM010000009">
    <property type="protein sequence ID" value="MCV2232742.1"/>
    <property type="molecule type" value="Genomic_DNA"/>
</dbReference>
<comment type="subcellular location">
    <subcellularLocation>
        <location evidence="1">Cytoplasm</location>
    </subcellularLocation>
</comment>
<organism evidence="3 4">
    <name type="scientific">Paracholeplasma manati</name>
    <dbReference type="NCBI Taxonomy" id="591373"/>
    <lineage>
        <taxon>Bacteria</taxon>
        <taxon>Bacillati</taxon>
        <taxon>Mycoplasmatota</taxon>
        <taxon>Mollicutes</taxon>
        <taxon>Acholeplasmatales</taxon>
        <taxon>Acholeplasmataceae</taxon>
        <taxon>Paracholeplasma</taxon>
    </lineage>
</organism>
<proteinExistence type="inferred from homology"/>
<reference evidence="3" key="1">
    <citation type="submission" date="2022-09" db="EMBL/GenBank/DDBJ databases">
        <title>Novel Mycoplasma species identified in domestic and wild animals.</title>
        <authorList>
            <person name="Volokhov D.V."/>
            <person name="Furtak V.A."/>
            <person name="Zagorodnyaya T.A."/>
        </authorList>
    </citation>
    <scope>NUCLEOTIDE SEQUENCE</scope>
    <source>
        <strain evidence="3">Oakley</strain>
    </source>
</reference>
<evidence type="ECO:0000256" key="1">
    <source>
        <dbReference type="PIRNR" id="PIRNR003107"/>
    </source>
</evidence>
<sequence length="219" mass="24913">MNRNTYQTALNQLKESVIEMADQALLNVRNGLKSFETNDLVLANNIIKADDQIDMMEEEISKQALRIIWKEQPIAQDLRLVTTILKILTDIERIGDHASDISEISLHLEGHQFVRDLSLVLSMAKHAEHMVQSAIEALVSEDAVLAKLIIAQDDIVDREYREMIQLSAQWIKDDVDDTPYVISIILIAKYLERVADHAVNIAEWVIFLVTGSHKNTPLF</sequence>
<dbReference type="PIRSF" id="PIRSF003107">
    <property type="entry name" value="PhoU"/>
    <property type="match status" value="1"/>
</dbReference>
<name>A0ABT2Y8B4_9MOLU</name>
<gene>
    <name evidence="3" type="primary">phoU</name>
    <name evidence="3" type="ORF">N7548_07910</name>
</gene>
<keyword evidence="1" id="KW-0963">Cytoplasm</keyword>